<dbReference type="EMBL" id="CALNXI010001778">
    <property type="protein sequence ID" value="CAH3176848.1"/>
    <property type="molecule type" value="Genomic_DNA"/>
</dbReference>
<evidence type="ECO:0000313" key="2">
    <source>
        <dbReference type="Proteomes" id="UP001159427"/>
    </source>
</evidence>
<reference evidence="1 2" key="1">
    <citation type="submission" date="2022-05" db="EMBL/GenBank/DDBJ databases">
        <authorList>
            <consortium name="Genoscope - CEA"/>
            <person name="William W."/>
        </authorList>
    </citation>
    <scope>NUCLEOTIDE SEQUENCE [LARGE SCALE GENOMIC DNA]</scope>
</reference>
<feature type="non-terminal residue" evidence="1">
    <location>
        <position position="1"/>
    </location>
</feature>
<keyword evidence="2" id="KW-1185">Reference proteome</keyword>
<organism evidence="1 2">
    <name type="scientific">Porites evermanni</name>
    <dbReference type="NCBI Taxonomy" id="104178"/>
    <lineage>
        <taxon>Eukaryota</taxon>
        <taxon>Metazoa</taxon>
        <taxon>Cnidaria</taxon>
        <taxon>Anthozoa</taxon>
        <taxon>Hexacorallia</taxon>
        <taxon>Scleractinia</taxon>
        <taxon>Fungiina</taxon>
        <taxon>Poritidae</taxon>
        <taxon>Porites</taxon>
    </lineage>
</organism>
<name>A0ABN8RDG2_9CNID</name>
<proteinExistence type="predicted"/>
<gene>
    <name evidence="1" type="ORF">PEVE_00010851</name>
</gene>
<dbReference type="Proteomes" id="UP001159427">
    <property type="component" value="Unassembled WGS sequence"/>
</dbReference>
<accession>A0ABN8RDG2</accession>
<comment type="caution">
    <text evidence="1">The sequence shown here is derived from an EMBL/GenBank/DDBJ whole genome shotgun (WGS) entry which is preliminary data.</text>
</comment>
<protein>
    <recommendedName>
        <fullName evidence="3">Recombination activating protein 1</fullName>
    </recommendedName>
</protein>
<sequence length="82" mass="9611">QQSLCDKKLAIETHLRELELQVVEPPRVGSYNSICGNCHIRGHRSDGNKKNDNEHFEEIKKRKRELKKVTRAIEKVNMEKKT</sequence>
<evidence type="ECO:0000313" key="1">
    <source>
        <dbReference type="EMBL" id="CAH3176848.1"/>
    </source>
</evidence>
<evidence type="ECO:0008006" key="3">
    <source>
        <dbReference type="Google" id="ProtNLM"/>
    </source>
</evidence>